<dbReference type="PANTHER" id="PTHR47017">
    <property type="entry name" value="ACYL-COA"/>
    <property type="match status" value="1"/>
</dbReference>
<comment type="caution">
    <text evidence="1">The sequence shown here is derived from an EMBL/GenBank/DDBJ whole genome shotgun (WGS) entry which is preliminary data.</text>
</comment>
<dbReference type="InterPro" id="IPR016181">
    <property type="entry name" value="Acyl_CoA_acyltransferase"/>
</dbReference>
<dbReference type="SUPFAM" id="SSF55729">
    <property type="entry name" value="Acyl-CoA N-acyltransferases (Nat)"/>
    <property type="match status" value="1"/>
</dbReference>
<dbReference type="Pfam" id="PF04339">
    <property type="entry name" value="FemAB_like"/>
    <property type="match status" value="1"/>
</dbReference>
<reference evidence="1 2" key="1">
    <citation type="submission" date="2018-08" db="EMBL/GenBank/DDBJ databases">
        <title>Parvularcula sp. SM1705, isolated from surface water of the South Sea China.</title>
        <authorList>
            <person name="Sun L."/>
        </authorList>
    </citation>
    <scope>NUCLEOTIDE SEQUENCE [LARGE SCALE GENOMIC DNA]</scope>
    <source>
        <strain evidence="1 2">SM1705</strain>
    </source>
</reference>
<protein>
    <submittedName>
        <fullName evidence="1">N-acetyltransferase</fullName>
    </submittedName>
</protein>
<evidence type="ECO:0000313" key="2">
    <source>
        <dbReference type="Proteomes" id="UP000264589"/>
    </source>
</evidence>
<sequence length="387" mass="43612">MPDGHQETLTLTNLPSMAGVAKEEWDRLALGGERPYYPFASWDFLDALEVSGSVRPETGWGPHHLLLRRGEHISGVMPLYLKAHSRGEFVFDHAWADAYERAGGRYYPKLLGAIPFTPATGLRLFGETAEDEAALLAGARQITSELGVSSLHINFLTEEEKALAEAAGYLVRTGTQYRFCDEGFGNWAGFLAALSSRKRKALRKEREGIAKARIEIDWVTGSDITEAHLDLFWRFYQDTGARKWGAPYLTRNFFSVITERMADSILFVMARRGEQTIAGAMNFIGGDTLFGRYWGCTEYIPFLHFEVCYYQAIDYALQHGLSYVDAGAQGEHKIARGYQPVTTYSVHHLPNPSFHDAVARYLEAEREEVDEAIHYLQDFTPFRKDGA</sequence>
<dbReference type="AlphaFoldDB" id="A0A371RGV2"/>
<keyword evidence="1" id="KW-0808">Transferase</keyword>
<dbReference type="RefSeq" id="WP_116391321.1">
    <property type="nucleotide sequence ID" value="NZ_QUQO01000001.1"/>
</dbReference>
<accession>A0A371RGV2</accession>
<dbReference type="Gene3D" id="3.40.630.30">
    <property type="match status" value="1"/>
</dbReference>
<gene>
    <name evidence="1" type="ORF">DX908_04990</name>
</gene>
<organism evidence="1 2">
    <name type="scientific">Parvularcula marina</name>
    <dbReference type="NCBI Taxonomy" id="2292771"/>
    <lineage>
        <taxon>Bacteria</taxon>
        <taxon>Pseudomonadati</taxon>
        <taxon>Pseudomonadota</taxon>
        <taxon>Alphaproteobacteria</taxon>
        <taxon>Parvularculales</taxon>
        <taxon>Parvularculaceae</taxon>
        <taxon>Parvularcula</taxon>
    </lineage>
</organism>
<dbReference type="OrthoDB" id="9776898at2"/>
<evidence type="ECO:0000313" key="1">
    <source>
        <dbReference type="EMBL" id="RFB04688.1"/>
    </source>
</evidence>
<dbReference type="PANTHER" id="PTHR47017:SF1">
    <property type="entry name" value="ACYL-COA"/>
    <property type="match status" value="1"/>
</dbReference>
<name>A0A371RGV2_9PROT</name>
<dbReference type="InParanoid" id="A0A371RGV2"/>
<dbReference type="GO" id="GO:0016740">
    <property type="term" value="F:transferase activity"/>
    <property type="evidence" value="ECO:0007669"/>
    <property type="project" value="UniProtKB-KW"/>
</dbReference>
<dbReference type="InterPro" id="IPR007434">
    <property type="entry name" value="FemAB-like"/>
</dbReference>
<keyword evidence="2" id="KW-1185">Reference proteome</keyword>
<dbReference type="Proteomes" id="UP000264589">
    <property type="component" value="Unassembled WGS sequence"/>
</dbReference>
<proteinExistence type="predicted"/>
<dbReference type="EMBL" id="QUQO01000001">
    <property type="protein sequence ID" value="RFB04688.1"/>
    <property type="molecule type" value="Genomic_DNA"/>
</dbReference>